<dbReference type="Gene3D" id="2.130.10.10">
    <property type="entry name" value="YVTN repeat-like/Quinoprotein amine dehydrogenase"/>
    <property type="match status" value="3"/>
</dbReference>
<evidence type="ECO:0000256" key="2">
    <source>
        <dbReference type="ARBA" id="ARBA00022737"/>
    </source>
</evidence>
<dbReference type="SUPFAM" id="SSF50978">
    <property type="entry name" value="WD40 repeat-like"/>
    <property type="match status" value="1"/>
</dbReference>
<dbReference type="SMART" id="SM00239">
    <property type="entry name" value="C2"/>
    <property type="match status" value="1"/>
</dbReference>
<dbReference type="InterPro" id="IPR001680">
    <property type="entry name" value="WD40_rpt"/>
</dbReference>
<sequence>MSPDARIGFRLRVVRGEDLSSHSGKVPDVYIKMEIDGYTVRTSISKKIHNLCWDEEFRFIALPTAIFHLRVKHSSKFLAKKVLGRAQLAAGDLLSRGSDDQEFNLNLEDENRTVTGGKIVLQVWKNEMTGQSVLVPIIQDTEEVVGARLEDGDNTGAESLNSIVKRLGSLAGIVDEVAKIHPLVAVVWQATSSIYKAVQSQIRKDEQIVTLLNTMKDVYSFVDTLSTVPDKIHVLQDIIEKILLETFQCAIFIQEYMGCGFAKRTRLHALSDTAKIDQFISNFAALKSSLDMGVTVSTGIVLLRTLNIAGTAASQQRLDALLPAQMDLHGRPECLPGTRLDIVKLLVDWAVDPKSAGNIFWLHGVAGSGKSTLSTSLANIFRATNCLGAFLFFNRDVAERCKPSTVLRTIAYQLGVYDRRIGDAVSNVVEAIPTITRGSSQLQFTKLLVEPLASLADAPFDNPIIIILDAIDECGSVDDRKALLKVILADSAKLPPNFRILIIGRPEQDIDQQFGASSNVRSMRLSTTSDATHKDITTMLRARLAAICADHISSLSRHNWPGENRIKALVERACGLFVWAATACKFLDAQDAERRLGILLAIGDTNDAQTALDKLYFKALESVGRWSDSAFSANFRDVVGTLLVVKNPMSASAIDRMLSADKQRSSYHAISRFGCLFWRNAIIKFLHPSLADFLSDLNRCKSDKWFIDVAVYNVRVANHCIDALEGVLEYNIGDLKISQKPPRHRHSLSDDAIYACSFWVEHVCGVSGSLMEHRLESFLFRHLLHWLEAMSVIGMSRTAVEMLMKLIIWHEEYSRLESSVTLLLRDSYQFALTFTNIIERHPLLVYTTALPFTPVHSLLYDSFHDREIHPWVTIGHQQAWSTRLSVLPGRPNGVHYANFSPKADRIATASSTEGLAVYDNVTGIETVAPIPHASLEWDLVAMAFSADGTRIATVQHSPAQALKANPTRTIYILDATSGQRASGPMSAGEGPLTALVFSPDGTLLACSVGRVFSIWDALAGSLLLTTEQESICSICFFPDSSRMVCGSSTSGLVSIKDSRSGATIIDFPDVHPHCSRIVAMHIDPDGRTLTTLGDDWVVGVLDVLAGTWVRKELQASGSTGILHGAFCTQASLVVVNGFDMFGVWSTTTGGNVCVYQDGGWISSIDISADGTLVASASRDRPATMWSVAKAETTEATQPAKGKLQVSQLSCSQDGKLIAITTKPCEERDESDKDIIVIDAETGEEVCGPLQGHTAPVLCHSFSADGLLIVSGSKDKSIRVWNTATGQELLCLREAHQHPITCVAFAFSGERILSSSPDNTFGVWSADSGSLIIRVDIPRRRGLSSGAGPITAISPDGTRVVTATETGSEVRVWDVATGTVVVEKVDAIPFWWRQSASVGFSEDGMNIFLKAHETPRYQWDATTGFLSPGDEMPATYSGGAIDNLVVNSAEDERWVMNVQNRKPLCQIPFTVGHIQWTRSSKTTITLVTADSFVTIRFPAVLLLD</sequence>
<dbReference type="InterPro" id="IPR011047">
    <property type="entry name" value="Quinoprotein_ADH-like_sf"/>
</dbReference>
<evidence type="ECO:0000256" key="1">
    <source>
        <dbReference type="ARBA" id="ARBA00022574"/>
    </source>
</evidence>
<dbReference type="PROSITE" id="PS50082">
    <property type="entry name" value="WD_REPEATS_2"/>
    <property type="match status" value="3"/>
</dbReference>
<dbReference type="PANTHER" id="PTHR22847">
    <property type="entry name" value="WD40 REPEAT PROTEIN"/>
    <property type="match status" value="1"/>
</dbReference>
<dbReference type="InterPro" id="IPR027417">
    <property type="entry name" value="P-loop_NTPase"/>
</dbReference>
<dbReference type="Gene3D" id="2.60.40.150">
    <property type="entry name" value="C2 domain"/>
    <property type="match status" value="1"/>
</dbReference>
<dbReference type="GO" id="GO:1990234">
    <property type="term" value="C:transferase complex"/>
    <property type="evidence" value="ECO:0007669"/>
    <property type="project" value="UniProtKB-ARBA"/>
</dbReference>
<dbReference type="InterPro" id="IPR007111">
    <property type="entry name" value="NACHT_NTPase"/>
</dbReference>
<dbReference type="InterPro" id="IPR035892">
    <property type="entry name" value="C2_domain_sf"/>
</dbReference>
<dbReference type="Pfam" id="PF00400">
    <property type="entry name" value="WD40"/>
    <property type="match status" value="3"/>
</dbReference>
<dbReference type="PROSITE" id="PS50004">
    <property type="entry name" value="C2"/>
    <property type="match status" value="1"/>
</dbReference>
<dbReference type="PROSITE" id="PS00678">
    <property type="entry name" value="WD_REPEATS_1"/>
    <property type="match status" value="1"/>
</dbReference>
<dbReference type="PROSITE" id="PS50837">
    <property type="entry name" value="NACHT"/>
    <property type="match status" value="1"/>
</dbReference>
<dbReference type="PANTHER" id="PTHR22847:SF637">
    <property type="entry name" value="WD REPEAT DOMAIN 5B"/>
    <property type="match status" value="1"/>
</dbReference>
<organism evidence="6 7">
    <name type="scientific">Athelia psychrophila</name>
    <dbReference type="NCBI Taxonomy" id="1759441"/>
    <lineage>
        <taxon>Eukaryota</taxon>
        <taxon>Fungi</taxon>
        <taxon>Dikarya</taxon>
        <taxon>Basidiomycota</taxon>
        <taxon>Agaricomycotina</taxon>
        <taxon>Agaricomycetes</taxon>
        <taxon>Agaricomycetidae</taxon>
        <taxon>Atheliales</taxon>
        <taxon>Atheliaceae</taxon>
        <taxon>Athelia</taxon>
    </lineage>
</organism>
<keyword evidence="2" id="KW-0677">Repeat</keyword>
<evidence type="ECO:0000256" key="3">
    <source>
        <dbReference type="PROSITE-ProRule" id="PRU00221"/>
    </source>
</evidence>
<name>A0A166LYW4_9AGAM</name>
<dbReference type="InterPro" id="IPR015943">
    <property type="entry name" value="WD40/YVTN_repeat-like_dom_sf"/>
</dbReference>
<dbReference type="PROSITE" id="PS50294">
    <property type="entry name" value="WD_REPEATS_REGION"/>
    <property type="match status" value="2"/>
</dbReference>
<feature type="repeat" description="WD" evidence="3">
    <location>
        <begin position="1249"/>
        <end position="1290"/>
    </location>
</feature>
<feature type="domain" description="NACHT" evidence="5">
    <location>
        <begin position="358"/>
        <end position="513"/>
    </location>
</feature>
<dbReference type="InterPro" id="IPR056884">
    <property type="entry name" value="NPHP3-like_N"/>
</dbReference>
<feature type="domain" description="C2" evidence="4">
    <location>
        <begin position="1"/>
        <end position="103"/>
    </location>
</feature>
<feature type="repeat" description="WD" evidence="3">
    <location>
        <begin position="1154"/>
        <end position="1195"/>
    </location>
</feature>
<evidence type="ECO:0000259" key="5">
    <source>
        <dbReference type="PROSITE" id="PS50837"/>
    </source>
</evidence>
<evidence type="ECO:0008006" key="8">
    <source>
        <dbReference type="Google" id="ProtNLM"/>
    </source>
</evidence>
<reference evidence="6 7" key="1">
    <citation type="journal article" date="2016" name="Mol. Biol. Evol.">
        <title>Comparative Genomics of Early-Diverging Mushroom-Forming Fungi Provides Insights into the Origins of Lignocellulose Decay Capabilities.</title>
        <authorList>
            <person name="Nagy L.G."/>
            <person name="Riley R."/>
            <person name="Tritt A."/>
            <person name="Adam C."/>
            <person name="Daum C."/>
            <person name="Floudas D."/>
            <person name="Sun H."/>
            <person name="Yadav J.S."/>
            <person name="Pangilinan J."/>
            <person name="Larsson K.H."/>
            <person name="Matsuura K."/>
            <person name="Barry K."/>
            <person name="Labutti K."/>
            <person name="Kuo R."/>
            <person name="Ohm R.A."/>
            <person name="Bhattacharya S.S."/>
            <person name="Shirouzu T."/>
            <person name="Yoshinaga Y."/>
            <person name="Martin F.M."/>
            <person name="Grigoriev I.V."/>
            <person name="Hibbett D.S."/>
        </authorList>
    </citation>
    <scope>NUCLEOTIDE SEQUENCE [LARGE SCALE GENOMIC DNA]</scope>
    <source>
        <strain evidence="6 7">CBS 109695</strain>
    </source>
</reference>
<dbReference type="STRING" id="436010.A0A166LYW4"/>
<dbReference type="OrthoDB" id="2868770at2759"/>
<dbReference type="Proteomes" id="UP000076532">
    <property type="component" value="Unassembled WGS sequence"/>
</dbReference>
<dbReference type="Pfam" id="PF00168">
    <property type="entry name" value="C2"/>
    <property type="match status" value="1"/>
</dbReference>
<feature type="repeat" description="WD" evidence="3">
    <location>
        <begin position="1292"/>
        <end position="1333"/>
    </location>
</feature>
<dbReference type="SUPFAM" id="SSF49562">
    <property type="entry name" value="C2 domain (Calcium/lipid-binding domain, CaLB)"/>
    <property type="match status" value="1"/>
</dbReference>
<dbReference type="EMBL" id="KV417532">
    <property type="protein sequence ID" value="KZP23466.1"/>
    <property type="molecule type" value="Genomic_DNA"/>
</dbReference>
<proteinExistence type="predicted"/>
<gene>
    <name evidence="6" type="ORF">FIBSPDRAFT_1042908</name>
</gene>
<keyword evidence="7" id="KW-1185">Reference proteome</keyword>
<dbReference type="SMART" id="SM00320">
    <property type="entry name" value="WD40"/>
    <property type="match status" value="8"/>
</dbReference>
<dbReference type="Pfam" id="PF24883">
    <property type="entry name" value="NPHP3_N"/>
    <property type="match status" value="1"/>
</dbReference>
<dbReference type="InterPro" id="IPR036322">
    <property type="entry name" value="WD40_repeat_dom_sf"/>
</dbReference>
<evidence type="ECO:0000259" key="4">
    <source>
        <dbReference type="PROSITE" id="PS50004"/>
    </source>
</evidence>
<keyword evidence="1 3" id="KW-0853">WD repeat</keyword>
<dbReference type="InterPro" id="IPR019775">
    <property type="entry name" value="WD40_repeat_CS"/>
</dbReference>
<dbReference type="SUPFAM" id="SSF52540">
    <property type="entry name" value="P-loop containing nucleoside triphosphate hydrolases"/>
    <property type="match status" value="1"/>
</dbReference>
<protein>
    <recommendedName>
        <fullName evidence="8">WD40 repeat-like protein</fullName>
    </recommendedName>
</protein>
<dbReference type="SUPFAM" id="SSF50998">
    <property type="entry name" value="Quinoprotein alcohol dehydrogenase-like"/>
    <property type="match status" value="2"/>
</dbReference>
<dbReference type="Gene3D" id="3.40.50.300">
    <property type="entry name" value="P-loop containing nucleotide triphosphate hydrolases"/>
    <property type="match status" value="1"/>
</dbReference>
<evidence type="ECO:0000313" key="6">
    <source>
        <dbReference type="EMBL" id="KZP23466.1"/>
    </source>
</evidence>
<dbReference type="InterPro" id="IPR000008">
    <property type="entry name" value="C2_dom"/>
</dbReference>
<accession>A0A166LYW4</accession>
<evidence type="ECO:0000313" key="7">
    <source>
        <dbReference type="Proteomes" id="UP000076532"/>
    </source>
</evidence>